<sequence length="117" mass="12992">MMHPIITSSHFSIFLIVLCLTMKNVYSITCYVCENCLSVDGSTSTESGCGGCIRTGVKGIYVKRQCVANCSGTAANFPIKDLLSCCTTDYCNHSRQLKPFITMGLIIYSAWYIFNRF</sequence>
<dbReference type="Proteomes" id="UP000050792">
    <property type="component" value="Unassembled WGS sequence"/>
</dbReference>
<evidence type="ECO:0000313" key="2">
    <source>
        <dbReference type="Proteomes" id="UP000050792"/>
    </source>
</evidence>
<keyword evidence="2" id="KW-1185">Reference proteome</keyword>
<feature type="signal peptide" evidence="1">
    <location>
        <begin position="1"/>
        <end position="27"/>
    </location>
</feature>
<evidence type="ECO:0008006" key="4">
    <source>
        <dbReference type="Google" id="ProtNLM"/>
    </source>
</evidence>
<feature type="chain" id="PRO_5041699509" description="Snake toxin/toxin-like domain-containing protein" evidence="1">
    <location>
        <begin position="28"/>
        <end position="117"/>
    </location>
</feature>
<accession>A0AA85EWI0</accession>
<evidence type="ECO:0000256" key="1">
    <source>
        <dbReference type="SAM" id="SignalP"/>
    </source>
</evidence>
<evidence type="ECO:0000313" key="3">
    <source>
        <dbReference type="WBParaSite" id="SRDH1_26930.1"/>
    </source>
</evidence>
<name>A0AA85EWI0_9TREM</name>
<reference evidence="2" key="1">
    <citation type="submission" date="2022-06" db="EMBL/GenBank/DDBJ databases">
        <authorList>
            <person name="Berger JAMES D."/>
            <person name="Berger JAMES D."/>
        </authorList>
    </citation>
    <scope>NUCLEOTIDE SEQUENCE [LARGE SCALE GENOMIC DNA]</scope>
</reference>
<proteinExistence type="predicted"/>
<organism evidence="2 3">
    <name type="scientific">Schistosoma rodhaini</name>
    <dbReference type="NCBI Taxonomy" id="6188"/>
    <lineage>
        <taxon>Eukaryota</taxon>
        <taxon>Metazoa</taxon>
        <taxon>Spiralia</taxon>
        <taxon>Lophotrochozoa</taxon>
        <taxon>Platyhelminthes</taxon>
        <taxon>Trematoda</taxon>
        <taxon>Digenea</taxon>
        <taxon>Strigeidida</taxon>
        <taxon>Schistosomatoidea</taxon>
        <taxon>Schistosomatidae</taxon>
        <taxon>Schistosoma</taxon>
    </lineage>
</organism>
<protein>
    <recommendedName>
        <fullName evidence="4">Snake toxin/toxin-like domain-containing protein</fullName>
    </recommendedName>
</protein>
<dbReference type="SUPFAM" id="SSF57302">
    <property type="entry name" value="Snake toxin-like"/>
    <property type="match status" value="1"/>
</dbReference>
<dbReference type="AlphaFoldDB" id="A0AA85EWI0"/>
<reference evidence="3" key="2">
    <citation type="submission" date="2023-11" db="UniProtKB">
        <authorList>
            <consortium name="WormBaseParasite"/>
        </authorList>
    </citation>
    <scope>IDENTIFICATION</scope>
</reference>
<dbReference type="InterPro" id="IPR045860">
    <property type="entry name" value="Snake_toxin-like_sf"/>
</dbReference>
<dbReference type="WBParaSite" id="SRDH1_26930.1">
    <property type="protein sequence ID" value="SRDH1_26930.1"/>
    <property type="gene ID" value="SRDH1_26930"/>
</dbReference>
<keyword evidence="1" id="KW-0732">Signal</keyword>